<keyword evidence="1" id="KW-0812">Transmembrane</keyword>
<evidence type="ECO:0000256" key="1">
    <source>
        <dbReference type="SAM" id="Phobius"/>
    </source>
</evidence>
<reference evidence="2 3" key="1">
    <citation type="submission" date="2021-03" db="EMBL/GenBank/DDBJ databases">
        <title>Lysobacter sp. nov. isolated from soil of gangwondo yeongwol, south Korea.</title>
        <authorList>
            <person name="Kim K.R."/>
            <person name="Kim K.H."/>
            <person name="Jeon C.O."/>
        </authorList>
    </citation>
    <scope>NUCLEOTIDE SEQUENCE [LARGE SCALE GENOMIC DNA]</scope>
    <source>
        <strain evidence="2 3">R19</strain>
    </source>
</reference>
<dbReference type="RefSeq" id="WP_200616201.1">
    <property type="nucleotide sequence ID" value="NZ_CP071518.1"/>
</dbReference>
<keyword evidence="1" id="KW-0472">Membrane</keyword>
<evidence type="ECO:0000313" key="2">
    <source>
        <dbReference type="EMBL" id="QSX79412.1"/>
    </source>
</evidence>
<keyword evidence="1" id="KW-1133">Transmembrane helix</keyword>
<sequence>MTGISTLIALVYVVGPWALANLMAFTVLALRRTYASRTAAFAHGAVAALGPAYGLSVVVRDFAGSYHVADRNVGLTIMAALFLVACLPLVAYRFQRTICG</sequence>
<name>A0A974Y0Z7_9GAMM</name>
<proteinExistence type="predicted"/>
<protein>
    <submittedName>
        <fullName evidence="2">Uncharacterized protein</fullName>
    </submittedName>
</protein>
<feature type="transmembrane region" description="Helical" evidence="1">
    <location>
        <begin position="6"/>
        <end position="28"/>
    </location>
</feature>
<evidence type="ECO:0000313" key="3">
    <source>
        <dbReference type="Proteomes" id="UP000639274"/>
    </source>
</evidence>
<dbReference type="EMBL" id="CP071518">
    <property type="protein sequence ID" value="QSX79412.1"/>
    <property type="molecule type" value="Genomic_DNA"/>
</dbReference>
<feature type="transmembrane region" description="Helical" evidence="1">
    <location>
        <begin position="40"/>
        <end position="59"/>
    </location>
</feature>
<dbReference type="Proteomes" id="UP000639274">
    <property type="component" value="Chromosome"/>
</dbReference>
<gene>
    <name evidence="2" type="ORF">I8J32_005995</name>
</gene>
<feature type="transmembrane region" description="Helical" evidence="1">
    <location>
        <begin position="71"/>
        <end position="92"/>
    </location>
</feature>
<dbReference type="AlphaFoldDB" id="A0A974Y0Z7"/>
<keyword evidence="3" id="KW-1185">Reference proteome</keyword>
<organism evidence="2 3">
    <name type="scientific">Agrilutibacter solisilvae</name>
    <dbReference type="NCBI Taxonomy" id="2763317"/>
    <lineage>
        <taxon>Bacteria</taxon>
        <taxon>Pseudomonadati</taxon>
        <taxon>Pseudomonadota</taxon>
        <taxon>Gammaproteobacteria</taxon>
        <taxon>Lysobacterales</taxon>
        <taxon>Lysobacteraceae</taxon>
        <taxon>Agrilutibacter</taxon>
    </lineage>
</organism>
<accession>A0A974Y0Z7</accession>
<dbReference type="KEGG" id="lsf:I8J32_005995"/>